<dbReference type="SUPFAM" id="SSF53850">
    <property type="entry name" value="Periplasmic binding protein-like II"/>
    <property type="match status" value="1"/>
</dbReference>
<dbReference type="HOGENOM" id="CLU_051472_8_0_5"/>
<organism evidence="1 2">
    <name type="scientific">Rhizobium etli bv. mimosae str. IE4771</name>
    <dbReference type="NCBI Taxonomy" id="1432050"/>
    <lineage>
        <taxon>Bacteria</taxon>
        <taxon>Pseudomonadati</taxon>
        <taxon>Pseudomonadota</taxon>
        <taxon>Alphaproteobacteria</taxon>
        <taxon>Hyphomicrobiales</taxon>
        <taxon>Rhizobiaceae</taxon>
        <taxon>Rhizobium/Agrobacterium group</taxon>
        <taxon>Rhizobium</taxon>
    </lineage>
</organism>
<dbReference type="EMBL" id="CP006991">
    <property type="protein sequence ID" value="AIC31360.1"/>
    <property type="molecule type" value="Genomic_DNA"/>
</dbReference>
<name>A0A060IHD0_RHIET</name>
<sequence length="268" mass="28663">MSVASLAMYVSPPPVEEATQLFWKALGARIRAFGLDAPAALDNETPYDEVWLRPNLLFGQTCGYPYVQHLRGKVQLVASPVYGLPGCDGPLKCSFIIVNAKSPVQSIEELRGARAAINEPGSNSGYNLFRHFVSPHAVEGRFFSSVIETGGHRMSIDAVSSGEADVAAIDCVTFGNTLRFDPDRLAGVRILAETAKGPGLPFITSAETSAKDLVILRRALAEAVADPDLAQVCDTLSLRGISFLGDADYEVLAELGREAARHGYPAIA</sequence>
<dbReference type="AlphaFoldDB" id="A0A060IHD0"/>
<accession>A0A060IHD0</accession>
<evidence type="ECO:0000313" key="1">
    <source>
        <dbReference type="EMBL" id="AIC31360.1"/>
    </source>
</evidence>
<dbReference type="KEGG" id="rei:IE4771_PE00134"/>
<dbReference type="PANTHER" id="PTHR35841">
    <property type="entry name" value="PHOSPHONATES-BINDING PERIPLASMIC PROTEIN"/>
    <property type="match status" value="1"/>
</dbReference>
<proteinExistence type="predicted"/>
<dbReference type="Pfam" id="PF12974">
    <property type="entry name" value="Phosphonate-bd"/>
    <property type="match status" value="1"/>
</dbReference>
<protein>
    <submittedName>
        <fullName evidence="1">Phosphate/phosphonate transporter substrate-binding protein</fullName>
    </submittedName>
</protein>
<keyword evidence="1" id="KW-0614">Plasmid</keyword>
<evidence type="ECO:0000313" key="2">
    <source>
        <dbReference type="Proteomes" id="UP000027180"/>
    </source>
</evidence>
<dbReference type="Proteomes" id="UP000027180">
    <property type="component" value="Plasmid pRetIE4771e"/>
</dbReference>
<geneLocation type="plasmid" evidence="1 2">
    <name>pRetIE4771e</name>
</geneLocation>
<gene>
    <name evidence="1" type="ORF">IE4771_PE00134</name>
</gene>
<dbReference type="PANTHER" id="PTHR35841:SF1">
    <property type="entry name" value="PHOSPHONATES-BINDING PERIPLASMIC PROTEIN"/>
    <property type="match status" value="1"/>
</dbReference>
<dbReference type="Gene3D" id="3.40.190.10">
    <property type="entry name" value="Periplasmic binding protein-like II"/>
    <property type="match status" value="1"/>
</dbReference>
<reference evidence="1 2" key="1">
    <citation type="submission" date="2013-12" db="EMBL/GenBank/DDBJ databases">
        <title>Complete genome sequence of Rhizobium etli bv. mimosae IE4771.</title>
        <authorList>
            <person name="Bustos P."/>
            <person name="Santamaria R.I."/>
            <person name="Lozano L."/>
            <person name="Ormeno-Orrillo E."/>
            <person name="Rogel M.A."/>
            <person name="Romero D."/>
            <person name="Cevallos M.A."/>
            <person name="Martinez-Romero E."/>
            <person name="Gonzalez V."/>
        </authorList>
    </citation>
    <scope>NUCLEOTIDE SEQUENCE [LARGE SCALE GENOMIC DNA]</scope>
    <source>
        <strain evidence="1 2">IE4771</strain>
        <plasmid evidence="2">Plasmid pRetIE4771e</plasmid>
    </source>
</reference>
<dbReference type="OrthoDB" id="7353682at2"/>
<dbReference type="RefSeq" id="WP_040142669.1">
    <property type="nucleotide sequence ID" value="NZ_CP006991.1"/>
</dbReference>